<dbReference type="EMBL" id="QRCM01000001">
    <property type="protein sequence ID" value="TXG91764.1"/>
    <property type="molecule type" value="Genomic_DNA"/>
</dbReference>
<gene>
    <name evidence="4" type="ORF">DW322_18190</name>
</gene>
<evidence type="ECO:0000256" key="2">
    <source>
        <dbReference type="SAM" id="SignalP"/>
    </source>
</evidence>
<feature type="compositionally biased region" description="Basic and acidic residues" evidence="1">
    <location>
        <begin position="305"/>
        <end position="317"/>
    </location>
</feature>
<sequence>MRVRGVVTAAILAVATCAAAAASGVVAPIEPGPARAVAEPARTASAVVLVPEPRTARKQRPAPPIAPPVVPIAPLPGGTEVSPLGAFPLGGTTPLVLGTLGIPEIVLNAYRAAELQLMAEQPGCGVSWNLLAGIGRIESGHARGGRIDSIGTTVSPILGPTLDGTLAGNAVIRDTDGGAIDGDPHHDRAVGAMQFIPSTWASWASDGNADGVADPNNVFDAALASARYLCSGGVDMRQRDQLHRAVLRYNNSSAYVADVLLWSDSYARGTIAPQDAAPVPAPVDPRVSTLAAAPAPENGTAAPDEPGRPNDPARPDDPGAPSAPGAPEQPVTPATPDHGPAPFPPPGTTLAPGLPEVPCLLFCDGAAAPAPVR</sequence>
<feature type="chain" id="PRO_5027037980" evidence="2">
    <location>
        <begin position="21"/>
        <end position="373"/>
    </location>
</feature>
<keyword evidence="2" id="KW-0732">Signal</keyword>
<dbReference type="SUPFAM" id="SSF53955">
    <property type="entry name" value="Lysozyme-like"/>
    <property type="match status" value="1"/>
</dbReference>
<evidence type="ECO:0000313" key="4">
    <source>
        <dbReference type="EMBL" id="TXG91764.1"/>
    </source>
</evidence>
<dbReference type="AlphaFoldDB" id="A0A6P2CG71"/>
<dbReference type="RefSeq" id="WP_010838516.1">
    <property type="nucleotide sequence ID" value="NZ_QRCM01000001.1"/>
</dbReference>
<dbReference type="GO" id="GO:0008933">
    <property type="term" value="F:peptidoglycan lytic transglycosylase activity"/>
    <property type="evidence" value="ECO:0007669"/>
    <property type="project" value="TreeGrafter"/>
</dbReference>
<evidence type="ECO:0000256" key="1">
    <source>
        <dbReference type="SAM" id="MobiDB-lite"/>
    </source>
</evidence>
<accession>A0A6P2CG71</accession>
<dbReference type="InterPro" id="IPR043426">
    <property type="entry name" value="MltB-like"/>
</dbReference>
<feature type="compositionally biased region" description="Low complexity" evidence="1">
    <location>
        <begin position="294"/>
        <end position="303"/>
    </location>
</feature>
<dbReference type="InterPro" id="IPR031304">
    <property type="entry name" value="SLT_2"/>
</dbReference>
<dbReference type="GO" id="GO:0009253">
    <property type="term" value="P:peptidoglycan catabolic process"/>
    <property type="evidence" value="ECO:0007669"/>
    <property type="project" value="TreeGrafter"/>
</dbReference>
<proteinExistence type="predicted"/>
<dbReference type="Proteomes" id="UP000471120">
    <property type="component" value="Unassembled WGS sequence"/>
</dbReference>
<protein>
    <submittedName>
        <fullName evidence="4">Lytic transglycosylase</fullName>
    </submittedName>
</protein>
<reference evidence="4 5" key="1">
    <citation type="submission" date="2018-07" db="EMBL/GenBank/DDBJ databases">
        <title>Genome sequence of Rhodococcus rhodnii ATCC 35071 from Rhodnius prolixus.</title>
        <authorList>
            <person name="Patel V."/>
            <person name="Vogel K.J."/>
        </authorList>
    </citation>
    <scope>NUCLEOTIDE SEQUENCE [LARGE SCALE GENOMIC DNA]</scope>
    <source>
        <strain evidence="4 5">ATCC 35071</strain>
    </source>
</reference>
<feature type="signal peptide" evidence="2">
    <location>
        <begin position="1"/>
        <end position="20"/>
    </location>
</feature>
<evidence type="ECO:0000313" key="5">
    <source>
        <dbReference type="Proteomes" id="UP000471120"/>
    </source>
</evidence>
<dbReference type="CDD" id="cd13399">
    <property type="entry name" value="Slt35-like"/>
    <property type="match status" value="1"/>
</dbReference>
<dbReference type="Gene3D" id="1.10.530.10">
    <property type="match status" value="1"/>
</dbReference>
<feature type="region of interest" description="Disordered" evidence="1">
    <location>
        <begin position="294"/>
        <end position="357"/>
    </location>
</feature>
<comment type="caution">
    <text evidence="4">The sequence shown here is derived from an EMBL/GenBank/DDBJ whole genome shotgun (WGS) entry which is preliminary data.</text>
</comment>
<feature type="domain" description="Transglycosylase SLT" evidence="3">
    <location>
        <begin position="189"/>
        <end position="233"/>
    </location>
</feature>
<organism evidence="4 5">
    <name type="scientific">Rhodococcus rhodnii</name>
    <dbReference type="NCBI Taxonomy" id="38312"/>
    <lineage>
        <taxon>Bacteria</taxon>
        <taxon>Bacillati</taxon>
        <taxon>Actinomycetota</taxon>
        <taxon>Actinomycetes</taxon>
        <taxon>Mycobacteriales</taxon>
        <taxon>Nocardiaceae</taxon>
        <taxon>Rhodococcus</taxon>
    </lineage>
</organism>
<dbReference type="InterPro" id="IPR023346">
    <property type="entry name" value="Lysozyme-like_dom_sf"/>
</dbReference>
<dbReference type="PANTHER" id="PTHR30163">
    <property type="entry name" value="MEMBRANE-BOUND LYTIC MUREIN TRANSGLYCOSYLASE B"/>
    <property type="match status" value="1"/>
</dbReference>
<name>A0A6P2CG71_9NOCA</name>
<dbReference type="Pfam" id="PF13406">
    <property type="entry name" value="SLT_2"/>
    <property type="match status" value="1"/>
</dbReference>
<evidence type="ECO:0000259" key="3">
    <source>
        <dbReference type="Pfam" id="PF13406"/>
    </source>
</evidence>
<dbReference type="PANTHER" id="PTHR30163:SF8">
    <property type="entry name" value="LYTIC MUREIN TRANSGLYCOSYLASE"/>
    <property type="match status" value="1"/>
</dbReference>